<dbReference type="InterPro" id="IPR050424">
    <property type="entry name" value="Gfo-Idh-MocA_inositol_DH"/>
</dbReference>
<keyword evidence="2 3" id="KW-0520">NAD</keyword>
<dbReference type="Gene3D" id="3.30.360.10">
    <property type="entry name" value="Dihydrodipicolinate Reductase, domain 2"/>
    <property type="match status" value="1"/>
</dbReference>
<protein>
    <recommendedName>
        <fullName evidence="3">Inositol 2-dehydrogenase</fullName>
        <ecNumber evidence="3">1.1.1.18</ecNumber>
    </recommendedName>
    <alternativeName>
        <fullName evidence="3">Myo-inositol 2-dehydrogenase</fullName>
        <shortName evidence="3">MI 2-dehydrogenase</shortName>
    </alternativeName>
</protein>
<accession>A0ABW2LQA9</accession>
<evidence type="ECO:0000313" key="6">
    <source>
        <dbReference type="EMBL" id="MFC7344746.1"/>
    </source>
</evidence>
<dbReference type="SUPFAM" id="SSF55347">
    <property type="entry name" value="Glyceraldehyde-3-phosphate dehydrogenase-like, C-terminal domain"/>
    <property type="match status" value="1"/>
</dbReference>
<dbReference type="InterPro" id="IPR036291">
    <property type="entry name" value="NAD(P)-bd_dom_sf"/>
</dbReference>
<dbReference type="EC" id="1.1.1.18" evidence="3"/>
<keyword evidence="7" id="KW-1185">Reference proteome</keyword>
<name>A0ABW2LQA9_9PSEU</name>
<dbReference type="Pfam" id="PF01408">
    <property type="entry name" value="GFO_IDH_MocA"/>
    <property type="match status" value="1"/>
</dbReference>
<dbReference type="HAMAP" id="MF_01671">
    <property type="entry name" value="IolG"/>
    <property type="match status" value="1"/>
</dbReference>
<organism evidence="6 7">
    <name type="scientific">Saccharopolyspora griseoalba</name>
    <dbReference type="NCBI Taxonomy" id="1431848"/>
    <lineage>
        <taxon>Bacteria</taxon>
        <taxon>Bacillati</taxon>
        <taxon>Actinomycetota</taxon>
        <taxon>Actinomycetes</taxon>
        <taxon>Pseudonocardiales</taxon>
        <taxon>Pseudonocardiaceae</taxon>
        <taxon>Saccharopolyspora</taxon>
    </lineage>
</organism>
<sequence length="341" mass="36385">MGDKDLRVGLIGAGRMGADHALRLEKRISGVRLAAVADPDLGRAEGVAEASGARAVADPLEIIGDSAVDALVIASPGAVHEPLLLAAIDNDVPVLCEKPLTPDAKSSLRVVEAEEARGKRLVQVGFMRRFDAEYAELKRLLDSGDLGSPLMLHCAHRNAATPPGFTSEMMIYDSVVHEFDTARWLLDSEISAVSVRAPRSSSAAPEGLLDPQMVTIETARGALVDVEIFVNCGFGYQVRCEAVGERGTALIGADGGPLVHREGRWGGTITEDFRDRFGAAFDREFQRWADAARRGEVDRTAASTWDGYAAAAACEAGVRAQAGDGRSEVDLVERPAFYGRT</sequence>
<dbReference type="InterPro" id="IPR000683">
    <property type="entry name" value="Gfo/Idh/MocA-like_OxRdtase_N"/>
</dbReference>
<comment type="caution">
    <text evidence="6">The sequence shown here is derived from an EMBL/GenBank/DDBJ whole genome shotgun (WGS) entry which is preliminary data.</text>
</comment>
<dbReference type="RefSeq" id="WP_380672834.1">
    <property type="nucleotide sequence ID" value="NZ_JBHTCJ010000019.1"/>
</dbReference>
<comment type="subunit">
    <text evidence="3">Homotetramer.</text>
</comment>
<dbReference type="PANTHER" id="PTHR43593">
    <property type="match status" value="1"/>
</dbReference>
<evidence type="ECO:0000256" key="3">
    <source>
        <dbReference type="HAMAP-Rule" id="MF_01671"/>
    </source>
</evidence>
<reference evidence="7" key="1">
    <citation type="journal article" date="2019" name="Int. J. Syst. Evol. Microbiol.">
        <title>The Global Catalogue of Microorganisms (GCM) 10K type strain sequencing project: providing services to taxonomists for standard genome sequencing and annotation.</title>
        <authorList>
            <consortium name="The Broad Institute Genomics Platform"/>
            <consortium name="The Broad Institute Genome Sequencing Center for Infectious Disease"/>
            <person name="Wu L."/>
            <person name="Ma J."/>
        </authorList>
    </citation>
    <scope>NUCLEOTIDE SEQUENCE [LARGE SCALE GENOMIC DNA]</scope>
    <source>
        <strain evidence="7">WLHS5</strain>
    </source>
</reference>
<dbReference type="Pfam" id="PF22725">
    <property type="entry name" value="GFO_IDH_MocA_C3"/>
    <property type="match status" value="1"/>
</dbReference>
<feature type="domain" description="GFO/IDH/MocA-like oxidoreductase" evidence="5">
    <location>
        <begin position="134"/>
        <end position="249"/>
    </location>
</feature>
<evidence type="ECO:0000256" key="2">
    <source>
        <dbReference type="ARBA" id="ARBA00023027"/>
    </source>
</evidence>
<evidence type="ECO:0000313" key="7">
    <source>
        <dbReference type="Proteomes" id="UP001596504"/>
    </source>
</evidence>
<dbReference type="Proteomes" id="UP001596504">
    <property type="component" value="Unassembled WGS sequence"/>
</dbReference>
<feature type="domain" description="Gfo/Idh/MocA-like oxidoreductase N-terminal" evidence="4">
    <location>
        <begin position="6"/>
        <end position="126"/>
    </location>
</feature>
<evidence type="ECO:0000259" key="4">
    <source>
        <dbReference type="Pfam" id="PF01408"/>
    </source>
</evidence>
<dbReference type="PANTHER" id="PTHR43593:SF1">
    <property type="entry name" value="INOSITOL 2-DEHYDROGENASE"/>
    <property type="match status" value="1"/>
</dbReference>
<dbReference type="InterPro" id="IPR055170">
    <property type="entry name" value="GFO_IDH_MocA-like_dom"/>
</dbReference>
<keyword evidence="1 3" id="KW-0560">Oxidoreductase</keyword>
<comment type="function">
    <text evidence="3">Involved in the oxidation of myo-inositol (MI) to 2-keto-myo-inositol (2KMI or 2-inosose).</text>
</comment>
<evidence type="ECO:0000259" key="5">
    <source>
        <dbReference type="Pfam" id="PF22725"/>
    </source>
</evidence>
<comment type="catalytic activity">
    <reaction evidence="3">
        <text>myo-inositol + NAD(+) = scyllo-inosose + NADH + H(+)</text>
        <dbReference type="Rhea" id="RHEA:16949"/>
        <dbReference type="ChEBI" id="CHEBI:15378"/>
        <dbReference type="ChEBI" id="CHEBI:17268"/>
        <dbReference type="ChEBI" id="CHEBI:17811"/>
        <dbReference type="ChEBI" id="CHEBI:57540"/>
        <dbReference type="ChEBI" id="CHEBI:57945"/>
        <dbReference type="EC" id="1.1.1.18"/>
    </reaction>
</comment>
<dbReference type="Gene3D" id="3.40.50.720">
    <property type="entry name" value="NAD(P)-binding Rossmann-like Domain"/>
    <property type="match status" value="1"/>
</dbReference>
<dbReference type="SUPFAM" id="SSF51735">
    <property type="entry name" value="NAD(P)-binding Rossmann-fold domains"/>
    <property type="match status" value="1"/>
</dbReference>
<comment type="similarity">
    <text evidence="3">Belongs to the Gfo/Idh/MocA family.</text>
</comment>
<dbReference type="InterPro" id="IPR023794">
    <property type="entry name" value="MI/DCI_dehydrogenase"/>
</dbReference>
<gene>
    <name evidence="3" type="primary">iolG</name>
    <name evidence="6" type="ORF">ACFQRI_25335</name>
</gene>
<proteinExistence type="inferred from homology"/>
<evidence type="ECO:0000256" key="1">
    <source>
        <dbReference type="ARBA" id="ARBA00023002"/>
    </source>
</evidence>
<dbReference type="EMBL" id="JBHTCJ010000019">
    <property type="protein sequence ID" value="MFC7344746.1"/>
    <property type="molecule type" value="Genomic_DNA"/>
</dbReference>